<organism evidence="3 4">
    <name type="scientific">Pseudonocardia charpentierae</name>
    <dbReference type="NCBI Taxonomy" id="3075545"/>
    <lineage>
        <taxon>Bacteria</taxon>
        <taxon>Bacillati</taxon>
        <taxon>Actinomycetota</taxon>
        <taxon>Actinomycetes</taxon>
        <taxon>Pseudonocardiales</taxon>
        <taxon>Pseudonocardiaceae</taxon>
        <taxon>Pseudonocardia</taxon>
    </lineage>
</organism>
<evidence type="ECO:0000256" key="2">
    <source>
        <dbReference type="SAM" id="Phobius"/>
    </source>
</evidence>
<evidence type="ECO:0000313" key="3">
    <source>
        <dbReference type="EMBL" id="MDT0350248.1"/>
    </source>
</evidence>
<name>A0ABU2N9V9_9PSEU</name>
<sequence>MPVLQAAPQFSGHIRPTGVPRHAQRRAPLMTLLGGPAQKRTLAVGGLAVGLVATLIMLAHPLPAWCAAIAIAVRLVGSGQYAVAVARRRARPNIVTWFLWGVTPMIAVAAQVDGYLRPEVAVTFVLGLGPLVVSAVAFRTDRSASHLTPFTLSCAAASVAGIVAWQVTDNPALAIASCVLADLLASLPTLRKAYGAPESEYAPPYLLSMLAMLVTLGTIDGGDFTSYGFPLYILLINVALFAFAAMPVARIVAGTTDTERLADVVSPARPRRHGIPPGYRPVVPSPR</sequence>
<dbReference type="EMBL" id="JAVREJ010000007">
    <property type="protein sequence ID" value="MDT0350248.1"/>
    <property type="molecule type" value="Genomic_DNA"/>
</dbReference>
<feature type="transmembrane region" description="Helical" evidence="2">
    <location>
        <begin position="94"/>
        <end position="114"/>
    </location>
</feature>
<feature type="region of interest" description="Disordered" evidence="1">
    <location>
        <begin position="1"/>
        <end position="20"/>
    </location>
</feature>
<proteinExistence type="predicted"/>
<gene>
    <name evidence="3" type="ORF">RM445_12015</name>
</gene>
<feature type="transmembrane region" description="Helical" evidence="2">
    <location>
        <begin position="150"/>
        <end position="167"/>
    </location>
</feature>
<dbReference type="Proteomes" id="UP001183202">
    <property type="component" value="Unassembled WGS sequence"/>
</dbReference>
<evidence type="ECO:0000313" key="4">
    <source>
        <dbReference type="Proteomes" id="UP001183202"/>
    </source>
</evidence>
<evidence type="ECO:0008006" key="5">
    <source>
        <dbReference type="Google" id="ProtNLM"/>
    </source>
</evidence>
<keyword evidence="2" id="KW-0812">Transmembrane</keyword>
<accession>A0ABU2N9V9</accession>
<keyword evidence="2" id="KW-1133">Transmembrane helix</keyword>
<keyword evidence="2" id="KW-0472">Membrane</keyword>
<keyword evidence="4" id="KW-1185">Reference proteome</keyword>
<dbReference type="RefSeq" id="WP_311556283.1">
    <property type="nucleotide sequence ID" value="NZ_JAVREJ010000007.1"/>
</dbReference>
<feature type="transmembrane region" description="Helical" evidence="2">
    <location>
        <begin position="120"/>
        <end position="138"/>
    </location>
</feature>
<evidence type="ECO:0000256" key="1">
    <source>
        <dbReference type="SAM" id="MobiDB-lite"/>
    </source>
</evidence>
<comment type="caution">
    <text evidence="3">The sequence shown here is derived from an EMBL/GenBank/DDBJ whole genome shotgun (WGS) entry which is preliminary data.</text>
</comment>
<reference evidence="4" key="1">
    <citation type="submission" date="2023-07" db="EMBL/GenBank/DDBJ databases">
        <title>30 novel species of actinomycetes from the DSMZ collection.</title>
        <authorList>
            <person name="Nouioui I."/>
        </authorList>
    </citation>
    <scope>NUCLEOTIDE SEQUENCE [LARGE SCALE GENOMIC DNA]</scope>
    <source>
        <strain evidence="4">DSM 45834</strain>
    </source>
</reference>
<feature type="transmembrane region" description="Helical" evidence="2">
    <location>
        <begin position="42"/>
        <end position="73"/>
    </location>
</feature>
<feature type="transmembrane region" description="Helical" evidence="2">
    <location>
        <begin position="231"/>
        <end position="253"/>
    </location>
</feature>
<protein>
    <recommendedName>
        <fullName evidence="5">YwiC-like protein</fullName>
    </recommendedName>
</protein>